<dbReference type="InterPro" id="IPR005123">
    <property type="entry name" value="Oxoglu/Fe-dep_dioxygenase_dom"/>
</dbReference>
<dbReference type="PANTHER" id="PTHR33099">
    <property type="entry name" value="FE2OG DIOXYGENASE DOMAIN-CONTAINING PROTEIN"/>
    <property type="match status" value="1"/>
</dbReference>
<feature type="domain" description="Fe2OG dioxygenase" evidence="2">
    <location>
        <begin position="138"/>
        <end position="246"/>
    </location>
</feature>
<dbReference type="InterPro" id="IPR044862">
    <property type="entry name" value="Pro_4_hyd_alph_FE2OG_OXY"/>
</dbReference>
<organism evidence="3 4">
    <name type="scientific">Catenaria anguillulae PL171</name>
    <dbReference type="NCBI Taxonomy" id="765915"/>
    <lineage>
        <taxon>Eukaryota</taxon>
        <taxon>Fungi</taxon>
        <taxon>Fungi incertae sedis</taxon>
        <taxon>Blastocladiomycota</taxon>
        <taxon>Blastocladiomycetes</taxon>
        <taxon>Blastocladiales</taxon>
        <taxon>Catenariaceae</taxon>
        <taxon>Catenaria</taxon>
    </lineage>
</organism>
<evidence type="ECO:0000259" key="2">
    <source>
        <dbReference type="PROSITE" id="PS51471"/>
    </source>
</evidence>
<dbReference type="EMBL" id="MCFL01000015">
    <property type="protein sequence ID" value="ORZ36924.1"/>
    <property type="molecule type" value="Genomic_DNA"/>
</dbReference>
<name>A0A1Y2HSL0_9FUNG</name>
<dbReference type="Proteomes" id="UP000193411">
    <property type="component" value="Unassembled WGS sequence"/>
</dbReference>
<evidence type="ECO:0000256" key="1">
    <source>
        <dbReference type="SAM" id="MobiDB-lite"/>
    </source>
</evidence>
<dbReference type="PANTHER" id="PTHR33099:SF7">
    <property type="entry name" value="MYND-TYPE DOMAIN-CONTAINING PROTEIN"/>
    <property type="match status" value="1"/>
</dbReference>
<dbReference type="OrthoDB" id="27483at2759"/>
<protein>
    <recommendedName>
        <fullName evidence="2">Fe2OG dioxygenase domain-containing protein</fullName>
    </recommendedName>
</protein>
<feature type="compositionally biased region" description="Acidic residues" evidence="1">
    <location>
        <begin position="11"/>
        <end position="27"/>
    </location>
</feature>
<dbReference type="Pfam" id="PF13640">
    <property type="entry name" value="2OG-FeII_Oxy_3"/>
    <property type="match status" value="1"/>
</dbReference>
<proteinExistence type="predicted"/>
<evidence type="ECO:0000313" key="4">
    <source>
        <dbReference type="Proteomes" id="UP000193411"/>
    </source>
</evidence>
<accession>A0A1Y2HSL0</accession>
<keyword evidence="4" id="KW-1185">Reference proteome</keyword>
<dbReference type="Gene3D" id="2.60.120.620">
    <property type="entry name" value="q2cbj1_9rhob like domain"/>
    <property type="match status" value="1"/>
</dbReference>
<gene>
    <name evidence="3" type="ORF">BCR44DRAFT_1062177</name>
</gene>
<evidence type="ECO:0000313" key="3">
    <source>
        <dbReference type="EMBL" id="ORZ36924.1"/>
    </source>
</evidence>
<dbReference type="AlphaFoldDB" id="A0A1Y2HSL0"/>
<dbReference type="PROSITE" id="PS51471">
    <property type="entry name" value="FE2OG_OXY"/>
    <property type="match status" value="1"/>
</dbReference>
<reference evidence="3 4" key="1">
    <citation type="submission" date="2016-07" db="EMBL/GenBank/DDBJ databases">
        <title>Pervasive Adenine N6-methylation of Active Genes in Fungi.</title>
        <authorList>
            <consortium name="DOE Joint Genome Institute"/>
            <person name="Mondo S.J."/>
            <person name="Dannebaum R.O."/>
            <person name="Kuo R.C."/>
            <person name="Labutti K."/>
            <person name="Haridas S."/>
            <person name="Kuo A."/>
            <person name="Salamov A."/>
            <person name="Ahrendt S.R."/>
            <person name="Lipzen A."/>
            <person name="Sullivan W."/>
            <person name="Andreopoulos W.B."/>
            <person name="Clum A."/>
            <person name="Lindquist E."/>
            <person name="Daum C."/>
            <person name="Ramamoorthy G.K."/>
            <person name="Gryganskyi A."/>
            <person name="Culley D."/>
            <person name="Magnuson J.K."/>
            <person name="James T.Y."/>
            <person name="O'Malley M.A."/>
            <person name="Stajich J.E."/>
            <person name="Spatafora J.W."/>
            <person name="Visel A."/>
            <person name="Grigoriev I.V."/>
        </authorList>
    </citation>
    <scope>NUCLEOTIDE SEQUENCE [LARGE SCALE GENOMIC DNA]</scope>
    <source>
        <strain evidence="3 4">PL171</strain>
    </source>
</reference>
<sequence length="872" mass="96962">MAIKYTRTYDEDSNPDSETEVEHDDPDSPAAQISDLLREAPALGEFTFGGLANTLPGVPGMHVQGVGLVPLPLVDPSFAARLAEFGHLAPFGRGEQTLTDMAVRRTWEFDRNQVSFTNPGWHRGLRALMPTIADKLGCPAMPLELHLYKMLLYESGCHFVRHRDTEKEDRMFATLVIQLPSVHQGGELVVYQPDGTAVAHDFGAAGGTSAFRSHFAVHYADAEHELKPVVSGYRLALVYSVCWPRGQDHVDLQVAHQCAADIATHLADIAEQEAVFHYFMDHHYTTASIAALGLKALKGADRDRVRMLQAANAHLPQDQRFTFYLLHGKRFVSYGDESCYGEDRCWFELDSSTSFSKLYSMDGTDKSELLQSRVNLGQLINPDEKSEKGLWRGYSESSVEEYTGNAGVTKDTQYFKFLLVAVSASTGPWSTAPFSGNKEVLHNILVQQPNIDAGTLNRIMAAMPKFVKDTPSPLRRALYRSTNQVAAELFQLIVTRSLVDSVPAFFATFPNPYPAMTSAEAFDFHPRNAGDQFALLIAAMCSPPLWYAMHAFVANAIRQTDDALCVGLELVFAAMNDGIAPAGWQPFLHSLVSARPLPFGWLDRLNPLLLKAMSKPPVWQAMANGMVRGLELLDSRLDTGLSIMSYAIQHNVPVHVWSMLAPATFSNLAIPTSQALRDWQLQSRLWRVLIPSQQTPVLESVIASYLAANKPSQLDVPLKEILANLPGTHPTTASLFLPLMHSRLRWLARRITHYTFQVPANGATSWRVANFLFPNNADIERFVQSNSLTLTINGFDGIADAREFLRRLKLDRNNTGGYFTGEATGSGKRARIELVKTAAARDIERRALDKLQSESDELSRVVRRLEEQRVPR</sequence>
<comment type="caution">
    <text evidence="3">The sequence shown here is derived from an EMBL/GenBank/DDBJ whole genome shotgun (WGS) entry which is preliminary data.</text>
</comment>
<feature type="region of interest" description="Disordered" evidence="1">
    <location>
        <begin position="1"/>
        <end position="29"/>
    </location>
</feature>